<dbReference type="InterPro" id="IPR000182">
    <property type="entry name" value="GNAT_dom"/>
</dbReference>
<name>A0ABT8KNF6_9BACT</name>
<protein>
    <submittedName>
        <fullName evidence="2">GNAT family N-acetyltransferase</fullName>
        <ecNumber evidence="2">2.3.1.-</ecNumber>
    </submittedName>
</protein>
<reference evidence="2" key="1">
    <citation type="submission" date="2023-06" db="EMBL/GenBank/DDBJ databases">
        <title>Genomic of Parafulvivirga corallium.</title>
        <authorList>
            <person name="Wang G."/>
        </authorList>
    </citation>
    <scope>NUCLEOTIDE SEQUENCE</scope>
    <source>
        <strain evidence="2">BMA10</strain>
    </source>
</reference>
<dbReference type="GO" id="GO:0016746">
    <property type="term" value="F:acyltransferase activity"/>
    <property type="evidence" value="ECO:0007669"/>
    <property type="project" value="UniProtKB-KW"/>
</dbReference>
<dbReference type="EC" id="2.3.1.-" evidence="2"/>
<dbReference type="RefSeq" id="WP_346752296.1">
    <property type="nucleotide sequence ID" value="NZ_JAUJEA010000004.1"/>
</dbReference>
<dbReference type="InterPro" id="IPR016181">
    <property type="entry name" value="Acyl_CoA_acyltransferase"/>
</dbReference>
<comment type="caution">
    <text evidence="2">The sequence shown here is derived from an EMBL/GenBank/DDBJ whole genome shotgun (WGS) entry which is preliminary data.</text>
</comment>
<keyword evidence="2" id="KW-0808">Transferase</keyword>
<dbReference type="SUPFAM" id="SSF55729">
    <property type="entry name" value="Acyl-CoA N-acyltransferases (Nat)"/>
    <property type="match status" value="1"/>
</dbReference>
<accession>A0ABT8KNF6</accession>
<evidence type="ECO:0000313" key="2">
    <source>
        <dbReference type="EMBL" id="MDN5202270.1"/>
    </source>
</evidence>
<organism evidence="2 3">
    <name type="scientific">Splendidivirga corallicola</name>
    <dbReference type="NCBI Taxonomy" id="3051826"/>
    <lineage>
        <taxon>Bacteria</taxon>
        <taxon>Pseudomonadati</taxon>
        <taxon>Bacteroidota</taxon>
        <taxon>Cytophagia</taxon>
        <taxon>Cytophagales</taxon>
        <taxon>Splendidivirgaceae</taxon>
        <taxon>Splendidivirga</taxon>
    </lineage>
</organism>
<dbReference type="Pfam" id="PF13673">
    <property type="entry name" value="Acetyltransf_10"/>
    <property type="match status" value="1"/>
</dbReference>
<evidence type="ECO:0000259" key="1">
    <source>
        <dbReference type="PROSITE" id="PS51186"/>
    </source>
</evidence>
<evidence type="ECO:0000313" key="3">
    <source>
        <dbReference type="Proteomes" id="UP001172082"/>
    </source>
</evidence>
<dbReference type="EMBL" id="JAUJEA010000004">
    <property type="protein sequence ID" value="MDN5202270.1"/>
    <property type="molecule type" value="Genomic_DNA"/>
</dbReference>
<dbReference type="Proteomes" id="UP001172082">
    <property type="component" value="Unassembled WGS sequence"/>
</dbReference>
<dbReference type="PROSITE" id="PS51186">
    <property type="entry name" value="GNAT"/>
    <property type="match status" value="1"/>
</dbReference>
<keyword evidence="2" id="KW-0012">Acyltransferase</keyword>
<dbReference type="Gene3D" id="3.40.630.30">
    <property type="match status" value="1"/>
</dbReference>
<feature type="domain" description="N-acetyltransferase" evidence="1">
    <location>
        <begin position="1"/>
        <end position="135"/>
    </location>
</feature>
<keyword evidence="3" id="KW-1185">Reference proteome</keyword>
<proteinExistence type="predicted"/>
<dbReference type="CDD" id="cd04301">
    <property type="entry name" value="NAT_SF"/>
    <property type="match status" value="1"/>
</dbReference>
<sequence>MLIKEIKAEDTWKLRREVMWPNENLDYVRLVEDDQGIHFGLTDHDKLISVVSLFIKDNSAQFRKFATAKGEQGKGYGTILLRFVMDKVQDLNIDRIWCNAREERSVFYEKFGMKETNQRFVKGGLKYVIMEKNFP</sequence>
<gene>
    <name evidence="2" type="ORF">QQ008_12870</name>
</gene>